<dbReference type="OrthoDB" id="9781596at2"/>
<dbReference type="EMBL" id="WJIE01000002">
    <property type="protein sequence ID" value="MRG92014.1"/>
    <property type="molecule type" value="Genomic_DNA"/>
</dbReference>
<keyword evidence="10" id="KW-1185">Reference proteome</keyword>
<organism evidence="9 10">
    <name type="scientific">Polyangium spumosum</name>
    <dbReference type="NCBI Taxonomy" id="889282"/>
    <lineage>
        <taxon>Bacteria</taxon>
        <taxon>Pseudomonadati</taxon>
        <taxon>Myxococcota</taxon>
        <taxon>Polyangia</taxon>
        <taxon>Polyangiales</taxon>
        <taxon>Polyangiaceae</taxon>
        <taxon>Polyangium</taxon>
    </lineage>
</organism>
<gene>
    <name evidence="9" type="ORF">GF068_08760</name>
</gene>
<dbReference type="GO" id="GO:0015990">
    <property type="term" value="P:electron transport coupled proton transport"/>
    <property type="evidence" value="ECO:0007669"/>
    <property type="project" value="TreeGrafter"/>
</dbReference>
<dbReference type="Pfam" id="PF00361">
    <property type="entry name" value="Proton_antipo_M"/>
    <property type="match status" value="1"/>
</dbReference>
<feature type="transmembrane region" description="Helical" evidence="7">
    <location>
        <begin position="110"/>
        <end position="126"/>
    </location>
</feature>
<dbReference type="EC" id="1.6.5.-" evidence="9"/>
<keyword evidence="9" id="KW-0560">Oxidoreductase</keyword>
<sequence length="486" mass="51448">MPSLLLIIFPPLLGAALVILIPQRNVRLIRGVALAHAALAFVASFCLVPFFDRTTSALQFVTPFPWSPDADGAAALGVDGISFPMVLLTTLVMLVALVASLHVRHRVKAYFAWLLLLEFAVLGVFTCLSWSLFYVFWELTLVPLFFLVSVWGGKERSAASMSFFLYTLAGSVFMLVAMLALHLALPGHGYGMVEMASASAGLGRATQVLLFLGLFAGLAVKIPVFPLHGWLPLAYVESKPAVSMVFSAVLAKMGAYGLLRLSALLPAGAASLAPLLFLLGLVNIVYGALLAFRQSDLKTMVAYGSMSHMGFVLIGVASLNGAGLTGATMQMCTHGISSAALFLLVGALERRAGTRDVRHFGGLAAVTPRLFVALSVALLGSMGLPGLAGFVSELSTLVGTFQRYEYLAGIATLGVLVTAGYSLRALGRLFFGPLNPRWKDLKDLEPRELLAAAPLGLLIVALGMAPRAALDLVAATVSHMATLFHG</sequence>
<feature type="transmembrane region" description="Helical" evidence="7">
    <location>
        <begin position="241"/>
        <end position="259"/>
    </location>
</feature>
<feature type="transmembrane region" description="Helical" evidence="7">
    <location>
        <begin position="81"/>
        <end position="103"/>
    </location>
</feature>
<protein>
    <submittedName>
        <fullName evidence="9">NADH-quinone oxidoreductase subunit M</fullName>
        <ecNumber evidence="9">1.6.5.-</ecNumber>
    </submittedName>
</protein>
<keyword evidence="3 6" id="KW-0812">Transmembrane</keyword>
<feature type="transmembrane region" description="Helical" evidence="7">
    <location>
        <begin position="265"/>
        <end position="289"/>
    </location>
</feature>
<name>A0A6N7PPE4_9BACT</name>
<dbReference type="GO" id="GO:0012505">
    <property type="term" value="C:endomembrane system"/>
    <property type="evidence" value="ECO:0007669"/>
    <property type="project" value="UniProtKB-SubCell"/>
</dbReference>
<comment type="similarity">
    <text evidence="2">Belongs to the complex I subunit 4 family.</text>
</comment>
<dbReference type="GO" id="GO:0003954">
    <property type="term" value="F:NADH dehydrogenase activity"/>
    <property type="evidence" value="ECO:0007669"/>
    <property type="project" value="TreeGrafter"/>
</dbReference>
<comment type="caution">
    <text evidence="9">The sequence shown here is derived from an EMBL/GenBank/DDBJ whole genome shotgun (WGS) entry which is preliminary data.</text>
</comment>
<dbReference type="GO" id="GO:0008137">
    <property type="term" value="F:NADH dehydrogenase (ubiquinone) activity"/>
    <property type="evidence" value="ECO:0007669"/>
    <property type="project" value="InterPro"/>
</dbReference>
<dbReference type="NCBIfam" id="TIGR01972">
    <property type="entry name" value="NDH_I_M"/>
    <property type="match status" value="1"/>
</dbReference>
<accession>A0A6N7PPE4</accession>
<feature type="transmembrane region" description="Helical" evidence="7">
    <location>
        <begin position="33"/>
        <end position="51"/>
    </location>
</feature>
<dbReference type="Proteomes" id="UP000440224">
    <property type="component" value="Unassembled WGS sequence"/>
</dbReference>
<evidence type="ECO:0000256" key="7">
    <source>
        <dbReference type="SAM" id="Phobius"/>
    </source>
</evidence>
<evidence type="ECO:0000256" key="3">
    <source>
        <dbReference type="ARBA" id="ARBA00022692"/>
    </source>
</evidence>
<feature type="transmembrane region" description="Helical" evidence="7">
    <location>
        <begin position="404"/>
        <end position="427"/>
    </location>
</feature>
<evidence type="ECO:0000256" key="5">
    <source>
        <dbReference type="ARBA" id="ARBA00023136"/>
    </source>
</evidence>
<evidence type="ECO:0000256" key="1">
    <source>
        <dbReference type="ARBA" id="ARBA00004127"/>
    </source>
</evidence>
<feature type="transmembrane region" description="Helical" evidence="7">
    <location>
        <begin position="448"/>
        <end position="470"/>
    </location>
</feature>
<dbReference type="PRINTS" id="PR01437">
    <property type="entry name" value="NUOXDRDTASE4"/>
</dbReference>
<feature type="transmembrane region" description="Helical" evidence="7">
    <location>
        <begin position="132"/>
        <end position="151"/>
    </location>
</feature>
<dbReference type="AlphaFoldDB" id="A0A6N7PPE4"/>
<dbReference type="RefSeq" id="WP_153818854.1">
    <property type="nucleotide sequence ID" value="NZ_WJIE01000002.1"/>
</dbReference>
<dbReference type="GO" id="GO:0048039">
    <property type="term" value="F:ubiquinone binding"/>
    <property type="evidence" value="ECO:0007669"/>
    <property type="project" value="TreeGrafter"/>
</dbReference>
<evidence type="ECO:0000256" key="2">
    <source>
        <dbReference type="ARBA" id="ARBA00009025"/>
    </source>
</evidence>
<dbReference type="PANTHER" id="PTHR43507:SF1">
    <property type="entry name" value="NADH-UBIQUINONE OXIDOREDUCTASE CHAIN 4"/>
    <property type="match status" value="1"/>
</dbReference>
<evidence type="ECO:0000259" key="8">
    <source>
        <dbReference type="Pfam" id="PF00361"/>
    </source>
</evidence>
<feature type="transmembrane region" description="Helical" evidence="7">
    <location>
        <begin position="163"/>
        <end position="185"/>
    </location>
</feature>
<keyword evidence="5 7" id="KW-0472">Membrane</keyword>
<feature type="transmembrane region" description="Helical" evidence="7">
    <location>
        <begin position="205"/>
        <end position="229"/>
    </location>
</feature>
<evidence type="ECO:0000256" key="4">
    <source>
        <dbReference type="ARBA" id="ARBA00022989"/>
    </source>
</evidence>
<dbReference type="InterPro" id="IPR003918">
    <property type="entry name" value="NADH_UbQ_OxRdtase"/>
</dbReference>
<evidence type="ECO:0000313" key="10">
    <source>
        <dbReference type="Proteomes" id="UP000440224"/>
    </source>
</evidence>
<evidence type="ECO:0000313" key="9">
    <source>
        <dbReference type="EMBL" id="MRG92014.1"/>
    </source>
</evidence>
<feature type="transmembrane region" description="Helical" evidence="7">
    <location>
        <begin position="6"/>
        <end position="21"/>
    </location>
</feature>
<reference evidence="9 10" key="1">
    <citation type="submission" date="2019-10" db="EMBL/GenBank/DDBJ databases">
        <title>A soil myxobacterium in the family Polyangiaceae.</title>
        <authorList>
            <person name="Li Y."/>
            <person name="Wang J."/>
        </authorList>
    </citation>
    <scope>NUCLEOTIDE SEQUENCE [LARGE SCALE GENOMIC DNA]</scope>
    <source>
        <strain evidence="9 10">DSM 14734</strain>
    </source>
</reference>
<feature type="domain" description="NADH:quinone oxidoreductase/Mrp antiporter transmembrane" evidence="8">
    <location>
        <begin position="129"/>
        <end position="412"/>
    </location>
</feature>
<proteinExistence type="inferred from homology"/>
<feature type="transmembrane region" description="Helical" evidence="7">
    <location>
        <begin position="301"/>
        <end position="321"/>
    </location>
</feature>
<keyword evidence="4 7" id="KW-1133">Transmembrane helix</keyword>
<dbReference type="InterPro" id="IPR010227">
    <property type="entry name" value="NADH_Q_OxRdtase_chainM/4"/>
</dbReference>
<dbReference type="GO" id="GO:0042773">
    <property type="term" value="P:ATP synthesis coupled electron transport"/>
    <property type="evidence" value="ECO:0007669"/>
    <property type="project" value="InterPro"/>
</dbReference>
<feature type="transmembrane region" description="Helical" evidence="7">
    <location>
        <begin position="327"/>
        <end position="348"/>
    </location>
</feature>
<comment type="subcellular location">
    <subcellularLocation>
        <location evidence="1">Endomembrane system</location>
        <topology evidence="1">Multi-pass membrane protein</topology>
    </subcellularLocation>
    <subcellularLocation>
        <location evidence="6">Membrane</location>
        <topology evidence="6">Multi-pass membrane protein</topology>
    </subcellularLocation>
</comment>
<feature type="transmembrane region" description="Helical" evidence="7">
    <location>
        <begin position="360"/>
        <end position="384"/>
    </location>
</feature>
<dbReference type="GO" id="GO:0016020">
    <property type="term" value="C:membrane"/>
    <property type="evidence" value="ECO:0007669"/>
    <property type="project" value="UniProtKB-SubCell"/>
</dbReference>
<dbReference type="InterPro" id="IPR001750">
    <property type="entry name" value="ND/Mrp_TM"/>
</dbReference>
<evidence type="ECO:0000256" key="6">
    <source>
        <dbReference type="RuleBase" id="RU000320"/>
    </source>
</evidence>
<dbReference type="PANTHER" id="PTHR43507">
    <property type="entry name" value="NADH-UBIQUINONE OXIDOREDUCTASE CHAIN 4"/>
    <property type="match status" value="1"/>
</dbReference>